<feature type="transmembrane region" description="Helical" evidence="8">
    <location>
        <begin position="264"/>
        <end position="284"/>
    </location>
</feature>
<comment type="similarity">
    <text evidence="2 8">Belongs to the lactate permease family.</text>
</comment>
<dbReference type="EMBL" id="CP012406">
    <property type="protein sequence ID" value="ALG75251.1"/>
    <property type="molecule type" value="Genomic_DNA"/>
</dbReference>
<keyword evidence="4" id="KW-1003">Cell membrane</keyword>
<dbReference type="GO" id="GO:0005886">
    <property type="term" value="C:plasma membrane"/>
    <property type="evidence" value="ECO:0007669"/>
    <property type="project" value="UniProtKB-SubCell"/>
</dbReference>
<evidence type="ECO:0000313" key="10">
    <source>
        <dbReference type="Proteomes" id="UP000069935"/>
    </source>
</evidence>
<keyword evidence="8" id="KW-0997">Cell inner membrane</keyword>
<feature type="transmembrane region" description="Helical" evidence="8">
    <location>
        <begin position="61"/>
        <end position="78"/>
    </location>
</feature>
<evidence type="ECO:0000256" key="4">
    <source>
        <dbReference type="ARBA" id="ARBA00022475"/>
    </source>
</evidence>
<feature type="transmembrane region" description="Helical" evidence="8">
    <location>
        <begin position="344"/>
        <end position="368"/>
    </location>
</feature>
<feature type="transmembrane region" description="Helical" evidence="8">
    <location>
        <begin position="99"/>
        <end position="128"/>
    </location>
</feature>
<dbReference type="KEGG" id="ati:AL072_30510"/>
<dbReference type="PANTHER" id="PTHR30003">
    <property type="entry name" value="L-LACTATE PERMEASE"/>
    <property type="match status" value="1"/>
</dbReference>
<name>A0AAC9EYN0_9PROT</name>
<feature type="transmembrane region" description="Helical" evidence="8">
    <location>
        <begin position="177"/>
        <end position="199"/>
    </location>
</feature>
<evidence type="ECO:0000256" key="1">
    <source>
        <dbReference type="ARBA" id="ARBA00004651"/>
    </source>
</evidence>
<protein>
    <recommendedName>
        <fullName evidence="8">L-lactate permease</fullName>
    </recommendedName>
</protein>
<evidence type="ECO:0000256" key="8">
    <source>
        <dbReference type="RuleBase" id="RU365092"/>
    </source>
</evidence>
<dbReference type="Pfam" id="PF02652">
    <property type="entry name" value="Lactate_perm"/>
    <property type="match status" value="1"/>
</dbReference>
<keyword evidence="6 8" id="KW-1133">Transmembrane helix</keyword>
<evidence type="ECO:0000256" key="7">
    <source>
        <dbReference type="ARBA" id="ARBA00023136"/>
    </source>
</evidence>
<reference evidence="9 10" key="2">
    <citation type="journal article" date="2016" name="Genome Announc.">
        <title>Complete Genome Sequence of a Strain of Azospirillum thiophilum Isolated from a Sulfide Spring.</title>
        <authorList>
            <person name="Fomenkov A."/>
            <person name="Vincze T."/>
            <person name="Grabovich M."/>
            <person name="Anton B.P."/>
            <person name="Dubinina G."/>
            <person name="Orlova M."/>
            <person name="Belousova E."/>
            <person name="Roberts R.J."/>
        </authorList>
    </citation>
    <scope>NUCLEOTIDE SEQUENCE [LARGE SCALE GENOMIC DNA]</scope>
    <source>
        <strain evidence="9 10">BV-S</strain>
    </source>
</reference>
<dbReference type="PANTHER" id="PTHR30003:SF0">
    <property type="entry name" value="GLYCOLATE PERMEASE GLCA-RELATED"/>
    <property type="match status" value="1"/>
</dbReference>
<feature type="transmembrane region" description="Helical" evidence="8">
    <location>
        <begin position="304"/>
        <end position="323"/>
    </location>
</feature>
<reference evidence="10" key="1">
    <citation type="submission" date="2015-08" db="EMBL/GenBank/DDBJ databases">
        <title>Complete Genome Sequence of Azospirillum thiophilum BV-S.</title>
        <authorList>
            <person name="Fomenkov A."/>
            <person name="Vincze T."/>
            <person name="Grabovich M."/>
            <person name="Dubinina G."/>
            <person name="Orlova M."/>
            <person name="Belousova E."/>
            <person name="Roberts R.J."/>
        </authorList>
    </citation>
    <scope>NUCLEOTIDE SEQUENCE [LARGE SCALE GENOMIC DNA]</scope>
    <source>
        <strain evidence="10">BV-S</strain>
    </source>
</reference>
<keyword evidence="10" id="KW-1185">Reference proteome</keyword>
<evidence type="ECO:0000313" key="9">
    <source>
        <dbReference type="EMBL" id="ALG75251.1"/>
    </source>
</evidence>
<feature type="transmembrane region" description="Helical" evidence="8">
    <location>
        <begin position="466"/>
        <end position="491"/>
    </location>
</feature>
<accession>A0AAC9EYN0</accession>
<gene>
    <name evidence="9" type="ORF">AL072_30510</name>
</gene>
<comment type="subcellular location">
    <subcellularLocation>
        <location evidence="8">Cell inner membrane</location>
        <topology evidence="8">Multi-pass membrane protein</topology>
    </subcellularLocation>
    <subcellularLocation>
        <location evidence="1">Cell membrane</location>
        <topology evidence="1">Multi-pass membrane protein</topology>
    </subcellularLocation>
</comment>
<evidence type="ECO:0000256" key="6">
    <source>
        <dbReference type="ARBA" id="ARBA00022989"/>
    </source>
</evidence>
<sequence length="494" mass="50717">MALAFHMMPLFGTILLLASRRVSLLNAGLVGMALALATLIAVQPSFDTALGVAAVKAGEGAWLAWHAMSIIAAGLLFHRAFEARGLDAAAVPQENRRRAVLVACFLVGPFAESVTGFGVGLVVALAMLRPMRLPPVHAAALGLFSQVLAPWGAMGVGTRVGAELVGVSFAELGTASALLMAVVLPCLLPVFWGLIHAAGLRSTLRDRAADLALVLVLAALIWATNRFVAPELGGGLATGILLVLVEGPRLLRGNADLRGLFARLWPYVMLVGALMATRLLPPLSDWTGRWLVLDPFGGLAPLAVLRHPATWLVVIAAILLARLPQGKTAPQAGPHAAEVASGALRAALVPMAATLVFVEFAAFMAASGGAAMFGQAWREVAGHFAVLATPVFGGAAGMLTGSNTASNALMMHIQLSLAAGSGLPPILTAAIQTVAGSICTMLNPGRIVLAAGLVGLEKAEGSIYRLALPIGLASVLSLLAVVVVAAGLMAWQAV</sequence>
<keyword evidence="7 8" id="KW-0472">Membrane</keyword>
<dbReference type="AlphaFoldDB" id="A0AAC9EYN0"/>
<comment type="caution">
    <text evidence="8">Lacks conserved residue(s) required for the propagation of feature annotation.</text>
</comment>
<evidence type="ECO:0000256" key="2">
    <source>
        <dbReference type="ARBA" id="ARBA00010100"/>
    </source>
</evidence>
<dbReference type="RefSeq" id="WP_045585199.1">
    <property type="nucleotide sequence ID" value="NZ_CP012406.1"/>
</dbReference>
<comment type="function">
    <text evidence="8">Uptake of L-lactate across the membrane. Can also transport D-lactate and glycolate.</text>
</comment>
<keyword evidence="5 8" id="KW-0812">Transmembrane</keyword>
<evidence type="ECO:0000256" key="5">
    <source>
        <dbReference type="ARBA" id="ARBA00022692"/>
    </source>
</evidence>
<keyword evidence="3 8" id="KW-0813">Transport</keyword>
<dbReference type="InterPro" id="IPR003804">
    <property type="entry name" value="Lactate_perm"/>
</dbReference>
<feature type="transmembrane region" description="Helical" evidence="8">
    <location>
        <begin position="380"/>
        <end position="401"/>
    </location>
</feature>
<dbReference type="Proteomes" id="UP000069935">
    <property type="component" value="Chromosome 6"/>
</dbReference>
<organism evidence="9 10">
    <name type="scientific">Azospirillum thiophilum</name>
    <dbReference type="NCBI Taxonomy" id="528244"/>
    <lineage>
        <taxon>Bacteria</taxon>
        <taxon>Pseudomonadati</taxon>
        <taxon>Pseudomonadota</taxon>
        <taxon>Alphaproteobacteria</taxon>
        <taxon>Rhodospirillales</taxon>
        <taxon>Azospirillaceae</taxon>
        <taxon>Azospirillum</taxon>
    </lineage>
</organism>
<proteinExistence type="inferred from homology"/>
<evidence type="ECO:0000256" key="3">
    <source>
        <dbReference type="ARBA" id="ARBA00022448"/>
    </source>
</evidence>
<dbReference type="GO" id="GO:0015129">
    <property type="term" value="F:lactate transmembrane transporter activity"/>
    <property type="evidence" value="ECO:0007669"/>
    <property type="project" value="UniProtKB-UniRule"/>
</dbReference>
<dbReference type="GO" id="GO:0015295">
    <property type="term" value="F:solute:proton symporter activity"/>
    <property type="evidence" value="ECO:0007669"/>
    <property type="project" value="TreeGrafter"/>
</dbReference>